<dbReference type="AlphaFoldDB" id="A0A0D1ZB56"/>
<dbReference type="InterPro" id="IPR001138">
    <property type="entry name" value="Zn2Cys6_DnaBD"/>
</dbReference>
<protein>
    <recommendedName>
        <fullName evidence="7">Zn(2)-C6 fungal-type domain-containing protein</fullName>
    </recommendedName>
</protein>
<feature type="domain" description="Zn(2)-C6 fungal-type" evidence="7">
    <location>
        <begin position="32"/>
        <end position="64"/>
    </location>
</feature>
<dbReference type="EMBL" id="KN847523">
    <property type="protein sequence ID" value="KIV91219.1"/>
    <property type="molecule type" value="Genomic_DNA"/>
</dbReference>
<dbReference type="PROSITE" id="PS00463">
    <property type="entry name" value="ZN2_CY6_FUNGAL_1"/>
    <property type="match status" value="1"/>
</dbReference>
<keyword evidence="5" id="KW-0539">Nucleus</keyword>
<feature type="region of interest" description="Disordered" evidence="6">
    <location>
        <begin position="1"/>
        <end position="24"/>
    </location>
</feature>
<evidence type="ECO:0000259" key="7">
    <source>
        <dbReference type="PROSITE" id="PS50048"/>
    </source>
</evidence>
<dbReference type="GO" id="GO:0008270">
    <property type="term" value="F:zinc ion binding"/>
    <property type="evidence" value="ECO:0007669"/>
    <property type="project" value="InterPro"/>
</dbReference>
<evidence type="ECO:0000256" key="1">
    <source>
        <dbReference type="ARBA" id="ARBA00022723"/>
    </source>
</evidence>
<dbReference type="GeneID" id="27323626"/>
<evidence type="ECO:0000256" key="3">
    <source>
        <dbReference type="ARBA" id="ARBA00023125"/>
    </source>
</evidence>
<dbReference type="Proteomes" id="UP000054302">
    <property type="component" value="Unassembled WGS sequence"/>
</dbReference>
<proteinExistence type="predicted"/>
<dbReference type="PANTHER" id="PTHR47424">
    <property type="entry name" value="REGULATORY PROTEIN GAL4"/>
    <property type="match status" value="1"/>
</dbReference>
<dbReference type="CDD" id="cd00067">
    <property type="entry name" value="GAL4"/>
    <property type="match status" value="1"/>
</dbReference>
<dbReference type="HOGENOM" id="CLU_008511_1_0_1"/>
<dbReference type="SMART" id="SM00066">
    <property type="entry name" value="GAL4"/>
    <property type="match status" value="1"/>
</dbReference>
<keyword evidence="2" id="KW-0805">Transcription regulation</keyword>
<dbReference type="SUPFAM" id="SSF57701">
    <property type="entry name" value="Zn2/Cys6 DNA-binding domain"/>
    <property type="match status" value="1"/>
</dbReference>
<dbReference type="OrthoDB" id="4159052at2759"/>
<name>A0A0D1ZB56_EXOME</name>
<dbReference type="InterPro" id="IPR036864">
    <property type="entry name" value="Zn2-C6_fun-type_DNA-bd_sf"/>
</dbReference>
<feature type="compositionally biased region" description="Basic and acidic residues" evidence="6">
    <location>
        <begin position="195"/>
        <end position="207"/>
    </location>
</feature>
<evidence type="ECO:0000313" key="8">
    <source>
        <dbReference type="EMBL" id="KIV91219.1"/>
    </source>
</evidence>
<dbReference type="GO" id="GO:0006351">
    <property type="term" value="P:DNA-templated transcription"/>
    <property type="evidence" value="ECO:0007669"/>
    <property type="project" value="InterPro"/>
</dbReference>
<dbReference type="InterPro" id="IPR007219">
    <property type="entry name" value="XnlR_reg_dom"/>
</dbReference>
<dbReference type="PANTHER" id="PTHR47424:SF3">
    <property type="entry name" value="REGULATORY PROTEIN GAL4"/>
    <property type="match status" value="1"/>
</dbReference>
<dbReference type="RefSeq" id="XP_016222793.1">
    <property type="nucleotide sequence ID" value="XM_016370500.1"/>
</dbReference>
<feature type="compositionally biased region" description="Acidic residues" evidence="6">
    <location>
        <begin position="208"/>
        <end position="217"/>
    </location>
</feature>
<evidence type="ECO:0000313" key="9">
    <source>
        <dbReference type="Proteomes" id="UP000054302"/>
    </source>
</evidence>
<evidence type="ECO:0000256" key="5">
    <source>
        <dbReference type="ARBA" id="ARBA00023242"/>
    </source>
</evidence>
<keyword evidence="1" id="KW-0479">Metal-binding</keyword>
<gene>
    <name evidence="8" type="ORF">PV10_05781</name>
</gene>
<dbReference type="Gene3D" id="4.10.240.10">
    <property type="entry name" value="Zn(2)-C6 fungal-type DNA-binding domain"/>
    <property type="match status" value="1"/>
</dbReference>
<keyword evidence="3" id="KW-0238">DNA-binding</keyword>
<evidence type="ECO:0000256" key="2">
    <source>
        <dbReference type="ARBA" id="ARBA00023015"/>
    </source>
</evidence>
<keyword evidence="4" id="KW-0804">Transcription</keyword>
<dbReference type="SMART" id="SM00906">
    <property type="entry name" value="Fungal_trans"/>
    <property type="match status" value="1"/>
</dbReference>
<dbReference type="OMA" id="WHECREV"/>
<dbReference type="CDD" id="cd12148">
    <property type="entry name" value="fungal_TF_MHR"/>
    <property type="match status" value="1"/>
</dbReference>
<dbReference type="GO" id="GO:0000978">
    <property type="term" value="F:RNA polymerase II cis-regulatory region sequence-specific DNA binding"/>
    <property type="evidence" value="ECO:0007669"/>
    <property type="project" value="TreeGrafter"/>
</dbReference>
<dbReference type="GO" id="GO:0005634">
    <property type="term" value="C:nucleus"/>
    <property type="evidence" value="ECO:0007669"/>
    <property type="project" value="TreeGrafter"/>
</dbReference>
<dbReference type="InterPro" id="IPR051127">
    <property type="entry name" value="Fungal_SecMet_Regulators"/>
</dbReference>
<organism evidence="8 9">
    <name type="scientific">Exophiala mesophila</name>
    <name type="common">Black yeast-like fungus</name>
    <dbReference type="NCBI Taxonomy" id="212818"/>
    <lineage>
        <taxon>Eukaryota</taxon>
        <taxon>Fungi</taxon>
        <taxon>Dikarya</taxon>
        <taxon>Ascomycota</taxon>
        <taxon>Pezizomycotina</taxon>
        <taxon>Eurotiomycetes</taxon>
        <taxon>Chaetothyriomycetidae</taxon>
        <taxon>Chaetothyriales</taxon>
        <taxon>Herpotrichiellaceae</taxon>
        <taxon>Exophiala</taxon>
    </lineage>
</organism>
<dbReference type="VEuPathDB" id="FungiDB:PV10_05781"/>
<feature type="region of interest" description="Disordered" evidence="6">
    <location>
        <begin position="194"/>
        <end position="221"/>
    </location>
</feature>
<keyword evidence="9" id="KW-1185">Reference proteome</keyword>
<evidence type="ECO:0000256" key="6">
    <source>
        <dbReference type="SAM" id="MobiDB-lite"/>
    </source>
</evidence>
<dbReference type="Pfam" id="PF00172">
    <property type="entry name" value="Zn_clus"/>
    <property type="match status" value="1"/>
</dbReference>
<feature type="compositionally biased region" description="Polar residues" evidence="6">
    <location>
        <begin position="10"/>
        <end position="20"/>
    </location>
</feature>
<dbReference type="STRING" id="212818.A0A0D1ZB56"/>
<dbReference type="Pfam" id="PF04082">
    <property type="entry name" value="Fungal_trans"/>
    <property type="match status" value="1"/>
</dbReference>
<reference evidence="8 9" key="1">
    <citation type="submission" date="2015-01" db="EMBL/GenBank/DDBJ databases">
        <title>The Genome Sequence of Exophiala mesophila CBS40295.</title>
        <authorList>
            <consortium name="The Broad Institute Genomics Platform"/>
            <person name="Cuomo C."/>
            <person name="de Hoog S."/>
            <person name="Gorbushina A."/>
            <person name="Stielow B."/>
            <person name="Teixiera M."/>
            <person name="Abouelleil A."/>
            <person name="Chapman S.B."/>
            <person name="Priest M."/>
            <person name="Young S.K."/>
            <person name="Wortman J."/>
            <person name="Nusbaum C."/>
            <person name="Birren B."/>
        </authorList>
    </citation>
    <scope>NUCLEOTIDE SEQUENCE [LARGE SCALE GENOMIC DNA]</scope>
    <source>
        <strain evidence="8 9">CBS 40295</strain>
    </source>
</reference>
<evidence type="ECO:0000256" key="4">
    <source>
        <dbReference type="ARBA" id="ARBA00023163"/>
    </source>
</evidence>
<accession>A0A0D1ZB56</accession>
<sequence>MSSMDPPPTTSLKRNAQTRISARPKRHKIAVACTECRERKRKCDGKRPVCGSCSRVLGKTSCTFVQDKNCSTQHIEHIATLEDRIRHLENMLTEQNLTRTQRQIESLSPAFNVITNVGSTTSYQSPSVLPVAVSENSPSALPLSAAGTGLQAVDAFDKSIQPVQWLAPSNSTIVQSSVNAQQHEGLAVHPVVSTDEPHCSDPVAHGDETEDDEESGADADGMGAIASSTYNEPGTGGKSVSEKVYFGPSSTLGFMKHIQDVFRPTKGTRTHKSTMKDDQHKHGYLHAIQRTPISSFARHKYTLPMRELADDLLSSYWTHVHPIYPYLFKSAFNQRYQRLWSASNAPPHRAQNRPVQTGHASDYLEDCYSNEPLFFCILNLVFSLGTHYSQSVDSSERCETGNVFFQRAKEFINLDSLEHSDLVVVQALLLMGHYLQSTDKSSMCWNITGLAIRVSQSIGLDMPIEYNNSAGEPSNQLEAEVRKRLWGGCILHDRVTSMMFGRPLMLPPTSVQHISLLDAIDDEELTTSNTPGRQPVDKPSYIAFFVQAVKLVQIVGEVLDTVYGRGISLAKGTPTSRDPKSRFNPTSRLTDQIKSGDIHEMLQLDMALIQWRENIPLFLQMSTYKTISSDGSTPLSLESDPVLTQLPKELLTIFARQAKVLEARFLHVKILLYRPVLVVLLSTNGSPIATCSSTAPIQTVLRQSMLQQISSHCIQAAQDLTHLIYGSLMSGDVVLPAWWYNVFYLYTTGTIFVAQRLCPSLAPAEDDQKWQECWNMCLRGLSKYSEQSHAPSKCFKVLDLIDKQLFRLNNPIPRTACPPAVPLENPDNIGQPSADLSSSRGIMIPPAEDGFLVGNVSQAPGANAINFNQALDAQDIAWLENIPFDPNIDIDTSVADWLDDFTFSQHDYMAR</sequence>
<dbReference type="GO" id="GO:0000981">
    <property type="term" value="F:DNA-binding transcription factor activity, RNA polymerase II-specific"/>
    <property type="evidence" value="ECO:0007669"/>
    <property type="project" value="InterPro"/>
</dbReference>
<dbReference type="PROSITE" id="PS50048">
    <property type="entry name" value="ZN2_CY6_FUNGAL_2"/>
    <property type="match status" value="1"/>
</dbReference>
<dbReference type="GO" id="GO:0000435">
    <property type="term" value="P:positive regulation of transcription from RNA polymerase II promoter by galactose"/>
    <property type="evidence" value="ECO:0007669"/>
    <property type="project" value="TreeGrafter"/>
</dbReference>